<dbReference type="GO" id="GO:0003676">
    <property type="term" value="F:nucleic acid binding"/>
    <property type="evidence" value="ECO:0007669"/>
    <property type="project" value="InterPro"/>
</dbReference>
<feature type="domain" description="RNase H type-1" evidence="7">
    <location>
        <begin position="25"/>
        <end position="170"/>
    </location>
</feature>
<dbReference type="PANTHER" id="PTHR41694">
    <property type="entry name" value="ENDOGENOUS RETROVIRUS GROUP K MEMBER POL PROTEIN"/>
    <property type="match status" value="1"/>
</dbReference>
<keyword evidence="4" id="KW-0255">Endonuclease</keyword>
<dbReference type="PANTHER" id="PTHR41694:SF5">
    <property type="entry name" value="RIBONUCLEASE H"/>
    <property type="match status" value="1"/>
</dbReference>
<dbReference type="OrthoDB" id="9216466at2759"/>
<dbReference type="AlphaFoldDB" id="A0A8K1D6M5"/>
<evidence type="ECO:0000256" key="6">
    <source>
        <dbReference type="ARBA" id="ARBA00022918"/>
    </source>
</evidence>
<evidence type="ECO:0000256" key="3">
    <source>
        <dbReference type="ARBA" id="ARBA00022722"/>
    </source>
</evidence>
<dbReference type="InterPro" id="IPR012337">
    <property type="entry name" value="RNaseH-like_sf"/>
</dbReference>
<dbReference type="InterPro" id="IPR002156">
    <property type="entry name" value="RNaseH_domain"/>
</dbReference>
<evidence type="ECO:0000259" key="7">
    <source>
        <dbReference type="PROSITE" id="PS50879"/>
    </source>
</evidence>
<keyword evidence="1" id="KW-0808">Transferase</keyword>
<proteinExistence type="predicted"/>
<dbReference type="Gene3D" id="3.30.420.10">
    <property type="entry name" value="Ribonuclease H-like superfamily/Ribonuclease H"/>
    <property type="match status" value="1"/>
</dbReference>
<reference evidence="8" key="1">
    <citation type="submission" date="2019-04" db="EMBL/GenBank/DDBJ databases">
        <title>Genome assembly of Zosterops borbonicus 15179.</title>
        <authorList>
            <person name="Leroy T."/>
            <person name="Anselmetti Y."/>
            <person name="Tilak M.-K."/>
            <person name="Nabholz B."/>
        </authorList>
    </citation>
    <scope>NUCLEOTIDE SEQUENCE</scope>
    <source>
        <strain evidence="8">HGM_15179</strain>
        <tissue evidence="8">Muscle</tissue>
    </source>
</reference>
<keyword evidence="2" id="KW-0548">Nucleotidyltransferase</keyword>
<keyword evidence="3" id="KW-0540">Nuclease</keyword>
<dbReference type="GO" id="GO:0004523">
    <property type="term" value="F:RNA-DNA hybrid ribonuclease activity"/>
    <property type="evidence" value="ECO:0007669"/>
    <property type="project" value="InterPro"/>
</dbReference>
<protein>
    <recommendedName>
        <fullName evidence="7">RNase H type-1 domain-containing protein</fullName>
    </recommendedName>
</protein>
<keyword evidence="9" id="KW-1185">Reference proteome</keyword>
<keyword evidence="6" id="KW-0695">RNA-directed DNA polymerase</keyword>
<evidence type="ECO:0000256" key="1">
    <source>
        <dbReference type="ARBA" id="ARBA00022679"/>
    </source>
</evidence>
<evidence type="ECO:0000256" key="2">
    <source>
        <dbReference type="ARBA" id="ARBA00022695"/>
    </source>
</evidence>
<dbReference type="EMBL" id="SWJQ01002125">
    <property type="protein sequence ID" value="TRZ06854.1"/>
    <property type="molecule type" value="Genomic_DNA"/>
</dbReference>
<dbReference type="CDD" id="cd09273">
    <property type="entry name" value="RNase_HI_RT_Bel"/>
    <property type="match status" value="1"/>
</dbReference>
<dbReference type="GO" id="GO:0003964">
    <property type="term" value="F:RNA-directed DNA polymerase activity"/>
    <property type="evidence" value="ECO:0007669"/>
    <property type="project" value="UniProtKB-KW"/>
</dbReference>
<gene>
    <name evidence="8" type="ORF">HGM15179_020255</name>
</gene>
<dbReference type="PROSITE" id="PS50879">
    <property type="entry name" value="RNASE_H_1"/>
    <property type="match status" value="1"/>
</dbReference>
<keyword evidence="5" id="KW-0378">Hydrolase</keyword>
<accession>A0A8K1D6M5</accession>
<dbReference type="Proteomes" id="UP000796761">
    <property type="component" value="Unassembled WGS sequence"/>
</dbReference>
<sequence length="170" mass="18832">MRSFLGMTIEEVYSSRSDLRDVPLENPDWEPLTDGNSFMKNGKRMTGYAVTMQDKVIEAKALPADVSLQKAELIALTRALDLNKGKKVNIWTDSKYTFSVVHAHGAIWKEKGVLNAQGNQIKHAEQILALLESIKKCKEVAIMLCRGHQKGKTTPELGNCFADKAARGTA</sequence>
<organism evidence="8 9">
    <name type="scientific">Zosterops borbonicus</name>
    <dbReference type="NCBI Taxonomy" id="364589"/>
    <lineage>
        <taxon>Eukaryota</taxon>
        <taxon>Metazoa</taxon>
        <taxon>Chordata</taxon>
        <taxon>Craniata</taxon>
        <taxon>Vertebrata</taxon>
        <taxon>Euteleostomi</taxon>
        <taxon>Archelosauria</taxon>
        <taxon>Archosauria</taxon>
        <taxon>Dinosauria</taxon>
        <taxon>Saurischia</taxon>
        <taxon>Theropoda</taxon>
        <taxon>Coelurosauria</taxon>
        <taxon>Aves</taxon>
        <taxon>Neognathae</taxon>
        <taxon>Neoaves</taxon>
        <taxon>Telluraves</taxon>
        <taxon>Australaves</taxon>
        <taxon>Passeriformes</taxon>
        <taxon>Sylvioidea</taxon>
        <taxon>Zosteropidae</taxon>
        <taxon>Zosterops</taxon>
    </lineage>
</organism>
<dbReference type="Pfam" id="PF00075">
    <property type="entry name" value="RNase_H"/>
    <property type="match status" value="1"/>
</dbReference>
<dbReference type="InterPro" id="IPR036397">
    <property type="entry name" value="RNaseH_sf"/>
</dbReference>
<evidence type="ECO:0000313" key="8">
    <source>
        <dbReference type="EMBL" id="TRZ06854.1"/>
    </source>
</evidence>
<evidence type="ECO:0000313" key="9">
    <source>
        <dbReference type="Proteomes" id="UP000796761"/>
    </source>
</evidence>
<comment type="caution">
    <text evidence="8">The sequence shown here is derived from an EMBL/GenBank/DDBJ whole genome shotgun (WGS) entry which is preliminary data.</text>
</comment>
<evidence type="ECO:0000256" key="4">
    <source>
        <dbReference type="ARBA" id="ARBA00022759"/>
    </source>
</evidence>
<dbReference type="SUPFAM" id="SSF53098">
    <property type="entry name" value="Ribonuclease H-like"/>
    <property type="match status" value="1"/>
</dbReference>
<name>A0A8K1D6M5_9PASS</name>
<evidence type="ECO:0000256" key="5">
    <source>
        <dbReference type="ARBA" id="ARBA00022801"/>
    </source>
</evidence>